<evidence type="ECO:0000313" key="3">
    <source>
        <dbReference type="EMBL" id="MCA9727874.1"/>
    </source>
</evidence>
<evidence type="ECO:0000259" key="2">
    <source>
        <dbReference type="Pfam" id="PF13860"/>
    </source>
</evidence>
<dbReference type="AlphaFoldDB" id="A0A956RQQ4"/>
<dbReference type="SUPFAM" id="SSF75005">
    <property type="entry name" value="Arabinanase/levansucrase/invertase"/>
    <property type="match status" value="1"/>
</dbReference>
<feature type="domain" description="DUF2341" evidence="1">
    <location>
        <begin position="74"/>
        <end position="147"/>
    </location>
</feature>
<dbReference type="EMBL" id="JAGQHR010000253">
    <property type="protein sequence ID" value="MCA9727874.1"/>
    <property type="molecule type" value="Genomic_DNA"/>
</dbReference>
<dbReference type="Gene3D" id="2.60.40.4070">
    <property type="match status" value="1"/>
</dbReference>
<dbReference type="Gene3D" id="2.115.10.20">
    <property type="entry name" value="Glycosyl hydrolase domain, family 43"/>
    <property type="match status" value="2"/>
</dbReference>
<dbReference type="InterPro" id="IPR025965">
    <property type="entry name" value="FlgD/Vpr_Ig-like"/>
</dbReference>
<dbReference type="InterPro" id="IPR023296">
    <property type="entry name" value="Glyco_hydro_beta-prop_sf"/>
</dbReference>
<dbReference type="Pfam" id="PF13860">
    <property type="entry name" value="FlgD_ig"/>
    <property type="match status" value="1"/>
</dbReference>
<dbReference type="InterPro" id="IPR018765">
    <property type="entry name" value="DUF2341"/>
</dbReference>
<reference evidence="3" key="1">
    <citation type="submission" date="2020-04" db="EMBL/GenBank/DDBJ databases">
        <authorList>
            <person name="Zhang T."/>
        </authorList>
    </citation>
    <scope>NUCLEOTIDE SEQUENCE</scope>
    <source>
        <strain evidence="3">HKST-UBA01</strain>
    </source>
</reference>
<feature type="domain" description="FlgD/Vpr Ig-like" evidence="2">
    <location>
        <begin position="651"/>
        <end position="712"/>
    </location>
</feature>
<accession>A0A956RQQ4</accession>
<comment type="caution">
    <text evidence="3">The sequence shown here is derived from an EMBL/GenBank/DDBJ whole genome shotgun (WGS) entry which is preliminary data.</text>
</comment>
<gene>
    <name evidence="3" type="ORF">KC729_09345</name>
</gene>
<sequence>MIVVRDRVLCGSVLGAVVLAVAVPRLSFGQPLSDWSTIQSVTVDNLAGPDSLFDYPVRVVLSSETFSFPDARPDGADLRFVGPDGETQLGHWIESWNPDAGSAAVWVRIPMVPAAGSSVVNMLYGNPEAPSAGHGGAVFPLYEDFERFFPTGLNAPVALDVPTYDGSSQVVHPDVIHVPGGWNGFEYWMAMTPYPESNEAYENPSIVVSDDGIHWAPPPGGTNPLVPQPPGFNNDPDLLLVDDVMVLYFNETNDDGRTYEKRMTSTDGIAWTEPEVVCTVPHHLMSPSVVYDDGLFRMWYLRSPSGCSSSYQNVYLRTSLDGVAWGPEQPVSLAPPGLVPWHFDIVKSGNLYRMLYIAYPAGHNCTTTQLYYAESEDGLTWTPHTEPVLVPSNGGWDAGQIYRSTFLVEDQRLRIWYSARSVGEQWHVGYTEGPLADFEAANESPWEDVNGSVAATTELPRSGTHGLVEVGGPAAPQAFLAMESHESVSVWMFDDLGSEPDRRNILRVWDPGNPTYPLHAIGVGIDTGQSVDHYVIHTEGWIYSTTSVPRTYGWHLLSIRVRSTACDLLIDGQVVGTLTVLRESRVNRASIEGSTGGPGWFDDAYIRPFAWPEPSTSVGPATPASIDPEIVLRAVLDLQAPVPNPVRTSTRIGCSLPSPSHLRARIFAADGRLTRTLADGPRPAGRQEMIWNGCDQHGTPVPSGIYFVRIDAGGASRTRKLMVVR</sequence>
<dbReference type="Pfam" id="PF10102">
    <property type="entry name" value="DUF2341"/>
    <property type="match status" value="1"/>
</dbReference>
<evidence type="ECO:0000259" key="1">
    <source>
        <dbReference type="Pfam" id="PF10102"/>
    </source>
</evidence>
<proteinExistence type="predicted"/>
<reference evidence="3" key="2">
    <citation type="journal article" date="2021" name="Microbiome">
        <title>Successional dynamics and alternative stable states in a saline activated sludge microbial community over 9 years.</title>
        <authorList>
            <person name="Wang Y."/>
            <person name="Ye J."/>
            <person name="Ju F."/>
            <person name="Liu L."/>
            <person name="Boyd J.A."/>
            <person name="Deng Y."/>
            <person name="Parks D.H."/>
            <person name="Jiang X."/>
            <person name="Yin X."/>
            <person name="Woodcroft B.J."/>
            <person name="Tyson G.W."/>
            <person name="Hugenholtz P."/>
            <person name="Polz M.F."/>
            <person name="Zhang T."/>
        </authorList>
    </citation>
    <scope>NUCLEOTIDE SEQUENCE</scope>
    <source>
        <strain evidence="3">HKST-UBA01</strain>
    </source>
</reference>
<organism evidence="3 4">
    <name type="scientific">Eiseniibacteriota bacterium</name>
    <dbReference type="NCBI Taxonomy" id="2212470"/>
    <lineage>
        <taxon>Bacteria</taxon>
        <taxon>Candidatus Eiseniibacteriota</taxon>
    </lineage>
</organism>
<evidence type="ECO:0000313" key="4">
    <source>
        <dbReference type="Proteomes" id="UP000697710"/>
    </source>
</evidence>
<protein>
    <submittedName>
        <fullName evidence="3">DUF2341 domain-containing protein</fullName>
    </submittedName>
</protein>
<name>A0A956RQQ4_UNCEI</name>
<dbReference type="Proteomes" id="UP000697710">
    <property type="component" value="Unassembled WGS sequence"/>
</dbReference>